<dbReference type="AlphaFoldDB" id="A0A371PXC8"/>
<keyword evidence="1" id="KW-0808">Transferase</keyword>
<sequence>MRSPSSVPSEEPDAEAASVHALKENAWREVAAIDAALEAGEIDETGWHTAIAGLVRPAYLAAGTPWGQSGMTRGEADWVSARRFVLAAVERNGTFLDCGCANGYLMECLERWAAADGLRLELYGLDIIGELVALARRRLPHCAGRIWEGNALTWVPPRRFDVVRVGLEYVPERRRPDLVRHLLSTAVAPGGRLVIGPYTEETGAPATERALVRWGFAVSGRAEVVHRDPRVVRRIVWLDGAEQSVSVLQP</sequence>
<dbReference type="InterPro" id="IPR029063">
    <property type="entry name" value="SAM-dependent_MTases_sf"/>
</dbReference>
<keyword evidence="1" id="KW-0489">Methyltransferase</keyword>
<dbReference type="EMBL" id="QUAC01000226">
    <property type="protein sequence ID" value="REK87132.1"/>
    <property type="molecule type" value="Genomic_DNA"/>
</dbReference>
<dbReference type="Gene3D" id="3.40.50.150">
    <property type="entry name" value="Vaccinia Virus protein VP39"/>
    <property type="match status" value="1"/>
</dbReference>
<proteinExistence type="predicted"/>
<gene>
    <name evidence="1" type="ORF">DY245_28430</name>
</gene>
<evidence type="ECO:0000313" key="2">
    <source>
        <dbReference type="Proteomes" id="UP000262477"/>
    </source>
</evidence>
<accession>A0A371PXC8</accession>
<dbReference type="GO" id="GO:0008168">
    <property type="term" value="F:methyltransferase activity"/>
    <property type="evidence" value="ECO:0007669"/>
    <property type="project" value="UniProtKB-KW"/>
</dbReference>
<evidence type="ECO:0000313" key="1">
    <source>
        <dbReference type="EMBL" id="REK87132.1"/>
    </source>
</evidence>
<name>A0A371PXC8_STRIH</name>
<comment type="caution">
    <text evidence="1">The sequence shown here is derived from an EMBL/GenBank/DDBJ whole genome shotgun (WGS) entry which is preliminary data.</text>
</comment>
<dbReference type="RefSeq" id="WP_128510068.1">
    <property type="nucleotide sequence ID" value="NZ_QUAC01000226.1"/>
</dbReference>
<keyword evidence="2" id="KW-1185">Reference proteome</keyword>
<dbReference type="Proteomes" id="UP000262477">
    <property type="component" value="Unassembled WGS sequence"/>
</dbReference>
<protein>
    <submittedName>
        <fullName evidence="1">Class I SAM-dependent methyltransferase</fullName>
    </submittedName>
</protein>
<reference evidence="1 2" key="1">
    <citation type="submission" date="2018-08" db="EMBL/GenBank/DDBJ databases">
        <title>Streptomyces NEAU-D10 sp. nov., a novel Actinomycete isolated from soil.</title>
        <authorList>
            <person name="Jin L."/>
        </authorList>
    </citation>
    <scope>NUCLEOTIDE SEQUENCE [LARGE SCALE GENOMIC DNA]</scope>
    <source>
        <strain evidence="1 2">NEAU-D10</strain>
    </source>
</reference>
<organism evidence="1 2">
    <name type="scientific">Streptomyces inhibens</name>
    <dbReference type="NCBI Taxonomy" id="2293571"/>
    <lineage>
        <taxon>Bacteria</taxon>
        <taxon>Bacillati</taxon>
        <taxon>Actinomycetota</taxon>
        <taxon>Actinomycetes</taxon>
        <taxon>Kitasatosporales</taxon>
        <taxon>Streptomycetaceae</taxon>
        <taxon>Streptomyces</taxon>
    </lineage>
</organism>
<dbReference type="OrthoDB" id="9801609at2"/>
<dbReference type="GO" id="GO:0032259">
    <property type="term" value="P:methylation"/>
    <property type="evidence" value="ECO:0007669"/>
    <property type="project" value="UniProtKB-KW"/>
</dbReference>
<dbReference type="SUPFAM" id="SSF53335">
    <property type="entry name" value="S-adenosyl-L-methionine-dependent methyltransferases"/>
    <property type="match status" value="1"/>
</dbReference>